<dbReference type="InterPro" id="IPR008250">
    <property type="entry name" value="ATPase_P-typ_transduc_dom_A_sf"/>
</dbReference>
<dbReference type="Gene3D" id="2.70.150.10">
    <property type="entry name" value="Calcium-transporting ATPase, cytoplasmic transduction domain A"/>
    <property type="match status" value="1"/>
</dbReference>
<feature type="transmembrane region" description="Helical" evidence="10">
    <location>
        <begin position="268"/>
        <end position="286"/>
    </location>
</feature>
<evidence type="ECO:0000313" key="12">
    <source>
        <dbReference type="EMBL" id="ADV60873.1"/>
    </source>
</evidence>
<dbReference type="GO" id="GO:1902600">
    <property type="term" value="P:proton transmembrane transport"/>
    <property type="evidence" value="ECO:0007669"/>
    <property type="project" value="TreeGrafter"/>
</dbReference>
<dbReference type="InterPro" id="IPR050510">
    <property type="entry name" value="Cation_transp_ATPase_P-type"/>
</dbReference>
<keyword evidence="13" id="KW-1185">Reference proteome</keyword>
<dbReference type="eggNOG" id="COG0474">
    <property type="taxonomic scope" value="Bacteria"/>
</dbReference>
<dbReference type="PANTHER" id="PTHR43294">
    <property type="entry name" value="SODIUM/POTASSIUM-TRANSPORTING ATPASE SUBUNIT ALPHA"/>
    <property type="match status" value="1"/>
</dbReference>
<comment type="similarity">
    <text evidence="2">Belongs to the cation transport ATPase (P-type) (TC 3.A.3) family. Type IIA subfamily.</text>
</comment>
<evidence type="ECO:0000256" key="1">
    <source>
        <dbReference type="ARBA" id="ARBA00004141"/>
    </source>
</evidence>
<feature type="transmembrane region" description="Helical" evidence="10">
    <location>
        <begin position="728"/>
        <end position="747"/>
    </location>
</feature>
<dbReference type="STRING" id="575540.Isop_0276"/>
<dbReference type="Gene3D" id="3.40.1110.10">
    <property type="entry name" value="Calcium-transporting ATPase, cytoplasmic domain N"/>
    <property type="match status" value="1"/>
</dbReference>
<dbReference type="OrthoDB" id="211392at2"/>
<dbReference type="GO" id="GO:0005886">
    <property type="term" value="C:plasma membrane"/>
    <property type="evidence" value="ECO:0007669"/>
    <property type="project" value="TreeGrafter"/>
</dbReference>
<name>E8QX40_ISOPI</name>
<dbReference type="InterPro" id="IPR001757">
    <property type="entry name" value="P_typ_ATPase"/>
</dbReference>
<keyword evidence="8 10" id="KW-0472">Membrane</keyword>
<dbReference type="SUPFAM" id="SSF81660">
    <property type="entry name" value="Metal cation-transporting ATPase, ATP-binding domain N"/>
    <property type="match status" value="1"/>
</dbReference>
<feature type="transmembrane region" description="Helical" evidence="10">
    <location>
        <begin position="753"/>
        <end position="771"/>
    </location>
</feature>
<dbReference type="RefSeq" id="WP_013563162.1">
    <property type="nucleotide sequence ID" value="NC_014962.1"/>
</dbReference>
<dbReference type="InterPro" id="IPR018303">
    <property type="entry name" value="ATPase_P-typ_P_site"/>
</dbReference>
<dbReference type="GO" id="GO:0005524">
    <property type="term" value="F:ATP binding"/>
    <property type="evidence" value="ECO:0007669"/>
    <property type="project" value="UniProtKB-KW"/>
</dbReference>
<dbReference type="InterPro" id="IPR023298">
    <property type="entry name" value="ATPase_P-typ_TM_dom_sf"/>
</dbReference>
<evidence type="ECO:0000256" key="10">
    <source>
        <dbReference type="SAM" id="Phobius"/>
    </source>
</evidence>
<dbReference type="GO" id="GO:0016887">
    <property type="term" value="F:ATP hydrolysis activity"/>
    <property type="evidence" value="ECO:0007669"/>
    <property type="project" value="InterPro"/>
</dbReference>
<dbReference type="GO" id="GO:1990573">
    <property type="term" value="P:potassium ion import across plasma membrane"/>
    <property type="evidence" value="ECO:0007669"/>
    <property type="project" value="TreeGrafter"/>
</dbReference>
<keyword evidence="3 10" id="KW-0812">Transmembrane</keyword>
<feature type="transmembrane region" description="Helical" evidence="10">
    <location>
        <begin position="102"/>
        <end position="121"/>
    </location>
</feature>
<protein>
    <submittedName>
        <fullName evidence="12">ATPase, P-type (Transporting), HAD superfamily, subfamily IC</fullName>
    </submittedName>
</protein>
<dbReference type="SFLD" id="SFLDF00027">
    <property type="entry name" value="p-type_atpase"/>
    <property type="match status" value="1"/>
</dbReference>
<feature type="transmembrane region" description="Helical" evidence="10">
    <location>
        <begin position="853"/>
        <end position="875"/>
    </location>
</feature>
<evidence type="ECO:0000256" key="9">
    <source>
        <dbReference type="SAM" id="MobiDB-lite"/>
    </source>
</evidence>
<reference key="1">
    <citation type="submission" date="2010-11" db="EMBL/GenBank/DDBJ databases">
        <title>The complete sequence of chromosome of Isophaera pallida ATCC 43644.</title>
        <authorList>
            <consortium name="US DOE Joint Genome Institute (JGI-PGF)"/>
            <person name="Lucas S."/>
            <person name="Copeland A."/>
            <person name="Lapidus A."/>
            <person name="Bruce D."/>
            <person name="Goodwin L."/>
            <person name="Pitluck S."/>
            <person name="Kyrpides N."/>
            <person name="Mavromatis K."/>
            <person name="Pagani I."/>
            <person name="Ivanova N."/>
            <person name="Saunders E."/>
            <person name="Brettin T."/>
            <person name="Detter J.C."/>
            <person name="Han C."/>
            <person name="Tapia R."/>
            <person name="Land M."/>
            <person name="Hauser L."/>
            <person name="Markowitz V."/>
            <person name="Cheng J.-F."/>
            <person name="Hugenholtz P."/>
            <person name="Woyke T."/>
            <person name="Wu D."/>
            <person name="Eisen J.A."/>
        </authorList>
    </citation>
    <scope>NUCLEOTIDE SEQUENCE</scope>
    <source>
        <strain>ATCC 43644</strain>
    </source>
</reference>
<dbReference type="PRINTS" id="PR00120">
    <property type="entry name" value="HATPASE"/>
</dbReference>
<feature type="domain" description="Cation-transporting P-type ATPase N-terminal" evidence="11">
    <location>
        <begin position="27"/>
        <end position="101"/>
    </location>
</feature>
<feature type="transmembrane region" description="Helical" evidence="10">
    <location>
        <begin position="73"/>
        <end position="96"/>
    </location>
</feature>
<dbReference type="Pfam" id="PF00689">
    <property type="entry name" value="Cation_ATPase_C"/>
    <property type="match status" value="1"/>
</dbReference>
<feature type="region of interest" description="Disordered" evidence="9">
    <location>
        <begin position="378"/>
        <end position="402"/>
    </location>
</feature>
<dbReference type="SUPFAM" id="SSF81653">
    <property type="entry name" value="Calcium ATPase, transduction domain A"/>
    <property type="match status" value="1"/>
</dbReference>
<feature type="transmembrane region" description="Helical" evidence="10">
    <location>
        <begin position="823"/>
        <end position="841"/>
    </location>
</feature>
<dbReference type="FunFam" id="3.40.50.1000:FF:000001">
    <property type="entry name" value="Phospholipid-transporting ATPase IC"/>
    <property type="match status" value="1"/>
</dbReference>
<keyword evidence="4" id="KW-0547">Nucleotide-binding</keyword>
<feature type="transmembrane region" description="Helical" evidence="10">
    <location>
        <begin position="792"/>
        <end position="811"/>
    </location>
</feature>
<dbReference type="GO" id="GO:0036376">
    <property type="term" value="P:sodium ion export across plasma membrane"/>
    <property type="evidence" value="ECO:0007669"/>
    <property type="project" value="TreeGrafter"/>
</dbReference>
<dbReference type="SFLD" id="SFLDS00003">
    <property type="entry name" value="Haloacid_Dehalogenase"/>
    <property type="match status" value="1"/>
</dbReference>
<evidence type="ECO:0000256" key="8">
    <source>
        <dbReference type="ARBA" id="ARBA00023136"/>
    </source>
</evidence>
<dbReference type="Gene3D" id="3.40.50.1000">
    <property type="entry name" value="HAD superfamily/HAD-like"/>
    <property type="match status" value="1"/>
</dbReference>
<comment type="subcellular location">
    <subcellularLocation>
        <location evidence="1">Membrane</location>
        <topology evidence="1">Multi-pass membrane protein</topology>
    </subcellularLocation>
</comment>
<gene>
    <name evidence="12" type="ordered locus">Isop_0276</name>
</gene>
<dbReference type="InterPro" id="IPR006068">
    <property type="entry name" value="ATPase_P-typ_cation-transptr_C"/>
</dbReference>
<evidence type="ECO:0000256" key="3">
    <source>
        <dbReference type="ARBA" id="ARBA00022692"/>
    </source>
</evidence>
<evidence type="ECO:0000256" key="5">
    <source>
        <dbReference type="ARBA" id="ARBA00022840"/>
    </source>
</evidence>
<dbReference type="Pfam" id="PF00122">
    <property type="entry name" value="E1-E2_ATPase"/>
    <property type="match status" value="1"/>
</dbReference>
<dbReference type="EMBL" id="CP002353">
    <property type="protein sequence ID" value="ADV60873.1"/>
    <property type="molecule type" value="Genomic_DNA"/>
</dbReference>
<dbReference type="Proteomes" id="UP000008631">
    <property type="component" value="Chromosome"/>
</dbReference>
<proteinExistence type="inferred from homology"/>
<dbReference type="HOGENOM" id="CLU_002360_3_3_0"/>
<evidence type="ECO:0000313" key="13">
    <source>
        <dbReference type="Proteomes" id="UP000008631"/>
    </source>
</evidence>
<dbReference type="InterPro" id="IPR004014">
    <property type="entry name" value="ATPase_P-typ_cation-transptr_N"/>
</dbReference>
<dbReference type="CDD" id="cd02080">
    <property type="entry name" value="P-type_ATPase_cation"/>
    <property type="match status" value="1"/>
</dbReference>
<dbReference type="Pfam" id="PF13246">
    <property type="entry name" value="Cation_ATPase"/>
    <property type="match status" value="1"/>
</dbReference>
<dbReference type="NCBIfam" id="TIGR01494">
    <property type="entry name" value="ATPase_P-type"/>
    <property type="match status" value="2"/>
</dbReference>
<keyword evidence="5" id="KW-0067">ATP-binding</keyword>
<reference evidence="12 13" key="2">
    <citation type="journal article" date="2011" name="Stand. Genomic Sci.">
        <title>Complete genome sequence of Isosphaera pallida type strain (IS1B).</title>
        <authorList>
            <consortium name="US DOE Joint Genome Institute (JGI-PGF)"/>
            <person name="Goker M."/>
            <person name="Cleland D."/>
            <person name="Saunders E."/>
            <person name="Lapidus A."/>
            <person name="Nolan M."/>
            <person name="Lucas S."/>
            <person name="Hammon N."/>
            <person name="Deshpande S."/>
            <person name="Cheng J.F."/>
            <person name="Tapia R."/>
            <person name="Han C."/>
            <person name="Goodwin L."/>
            <person name="Pitluck S."/>
            <person name="Liolios K."/>
            <person name="Pagani I."/>
            <person name="Ivanova N."/>
            <person name="Mavromatis K."/>
            <person name="Pati A."/>
            <person name="Chen A."/>
            <person name="Palaniappan K."/>
            <person name="Land M."/>
            <person name="Hauser L."/>
            <person name="Chang Y.J."/>
            <person name="Jeffries C.D."/>
            <person name="Detter J.C."/>
            <person name="Beck B."/>
            <person name="Woyke T."/>
            <person name="Bristow J."/>
            <person name="Eisen J.A."/>
            <person name="Markowitz V."/>
            <person name="Hugenholtz P."/>
            <person name="Kyrpides N.C."/>
            <person name="Klenk H.P."/>
        </authorList>
    </citation>
    <scope>NUCLEOTIDE SEQUENCE [LARGE SCALE GENOMIC DNA]</scope>
    <source>
        <strain evidence="13">ATCC 43644 / DSM 9630 / IS1B</strain>
    </source>
</reference>
<evidence type="ECO:0000256" key="4">
    <source>
        <dbReference type="ARBA" id="ARBA00022741"/>
    </source>
</evidence>
<accession>E8QX40</accession>
<dbReference type="SUPFAM" id="SSF81665">
    <property type="entry name" value="Calcium ATPase, transmembrane domain M"/>
    <property type="match status" value="1"/>
</dbReference>
<dbReference type="Gene3D" id="1.20.1110.10">
    <property type="entry name" value="Calcium-transporting ATPase, transmembrane domain"/>
    <property type="match status" value="1"/>
</dbReference>
<evidence type="ECO:0000256" key="2">
    <source>
        <dbReference type="ARBA" id="ARBA00005675"/>
    </source>
</evidence>
<dbReference type="SFLD" id="SFLDG00002">
    <property type="entry name" value="C1.7:_P-type_atpase_like"/>
    <property type="match status" value="1"/>
</dbReference>
<keyword evidence="6" id="KW-1278">Translocase</keyword>
<dbReference type="GO" id="GO:0005391">
    <property type="term" value="F:P-type sodium:potassium-exchanging transporter activity"/>
    <property type="evidence" value="ECO:0007669"/>
    <property type="project" value="TreeGrafter"/>
</dbReference>
<dbReference type="Pfam" id="PF08282">
    <property type="entry name" value="Hydrolase_3"/>
    <property type="match status" value="1"/>
</dbReference>
<feature type="transmembrane region" description="Helical" evidence="10">
    <location>
        <begin position="298"/>
        <end position="323"/>
    </location>
</feature>
<evidence type="ECO:0000256" key="6">
    <source>
        <dbReference type="ARBA" id="ARBA00022967"/>
    </source>
</evidence>
<dbReference type="SUPFAM" id="SSF56784">
    <property type="entry name" value="HAD-like"/>
    <property type="match status" value="1"/>
</dbReference>
<dbReference type="PROSITE" id="PS00154">
    <property type="entry name" value="ATPASE_E1_E2"/>
    <property type="match status" value="1"/>
</dbReference>
<dbReference type="KEGG" id="ipa:Isop_0276"/>
<dbReference type="PANTHER" id="PTHR43294:SF20">
    <property type="entry name" value="P-TYPE ATPASE"/>
    <property type="match status" value="1"/>
</dbReference>
<dbReference type="InterPro" id="IPR023214">
    <property type="entry name" value="HAD_sf"/>
</dbReference>
<dbReference type="InterPro" id="IPR044492">
    <property type="entry name" value="P_typ_ATPase_HD_dom"/>
</dbReference>
<dbReference type="SMART" id="SM00831">
    <property type="entry name" value="Cation_ATPase_N"/>
    <property type="match status" value="1"/>
</dbReference>
<sequence length="927" mass="99927">MTTETTTRPDRVGIQLESQDPASTPIAWHTLELDEVCRRLETDPERGLSEEEALRRRERYGPNALTPRAGTPWWMALLLQFHQPLVYILLVATVVSALLGEWIDAAVILGVVLVNAVVGFVQESKAAEAIDALARTMVAEATVIRGGRPRKVSATELVPGDLVRLASGDQVPADLRLVRIRDLRIAEAALTGESVPIEKRQGILEANTPLGDRVNLAFASSLVTFGSGSGLVVATGDHTEVGRISQLMSSAEDLATPLTREIARFSRWLMVVILGLAGIAFVIGLIRGDSAADTFHASVALAVAAIPEGLPAAVTIVLAIGVWRMAKRHAIIRKLPAVEALGSTSVICSDKTGTLTENRMAVVQLKAGDRFYKVEGEGGSAQGAIRPVQDPDEGESSSHDVDPLPPRVIDCLTIGLLCNDSHLVRHADGRLDAQGDPTETALLVAAAKAGLFAEDLQERLPRVDSLPFESEFQYMATLHDQGPGRPRLVLVKGSVEQVTDRCDGIDRDAIQDQAAHMALQGQRVLAFARKELPPDRHHLTHEDLRDGLEFVGLQGMIDPPRPEAIQAVADCLRAGIQVKMITGDHAATASAIAGQLGLQGTSGEDGRLRALTGAQLAQLEGEALADAADRVAVFARVTPEQKLRLVQALQSLGRIVAMTGDGVNDAPALKQADIGVAMGLAGTDVAKDAADMILTDDNFASIAAAVEEGRGVFENLTKFIAWTLPTNVGEGLVILAALLIGAVLPILPVQILWINMTTAVLLGMTLTFEPKEPDLMSRPPRDPKSSFLDASLLRRIVIVGVVMLIGAFGLFKWEILRTGDEVRARTVAVNVFVFVEIFYLFASRTLRRPLWKVPFFSNHWLLVGVVVMVALQLLLTYTAPFQTAFHTGPIDLTDWIAILLVSAIALMLVELEKTFTRYWEAAARPHP</sequence>
<dbReference type="InterPro" id="IPR036412">
    <property type="entry name" value="HAD-like_sf"/>
</dbReference>
<dbReference type="PRINTS" id="PR00119">
    <property type="entry name" value="CATATPASE"/>
</dbReference>
<dbReference type="FunFam" id="3.40.50.1000:FF:000028">
    <property type="entry name" value="Calcium-transporting P-type ATPase, putative"/>
    <property type="match status" value="1"/>
</dbReference>
<dbReference type="GO" id="GO:0006883">
    <property type="term" value="P:intracellular sodium ion homeostasis"/>
    <property type="evidence" value="ECO:0007669"/>
    <property type="project" value="TreeGrafter"/>
</dbReference>
<dbReference type="AlphaFoldDB" id="E8QX40"/>
<dbReference type="InterPro" id="IPR059000">
    <property type="entry name" value="ATPase_P-type_domA"/>
</dbReference>
<dbReference type="InParanoid" id="E8QX40"/>
<evidence type="ECO:0000259" key="11">
    <source>
        <dbReference type="SMART" id="SM00831"/>
    </source>
</evidence>
<dbReference type="InterPro" id="IPR023299">
    <property type="entry name" value="ATPase_P-typ_cyto_dom_N"/>
</dbReference>
<dbReference type="Pfam" id="PF00690">
    <property type="entry name" value="Cation_ATPase_N"/>
    <property type="match status" value="1"/>
</dbReference>
<evidence type="ECO:0000256" key="7">
    <source>
        <dbReference type="ARBA" id="ARBA00022989"/>
    </source>
</evidence>
<keyword evidence="7 10" id="KW-1133">Transmembrane helix</keyword>
<dbReference type="GO" id="GO:0030007">
    <property type="term" value="P:intracellular potassium ion homeostasis"/>
    <property type="evidence" value="ECO:0007669"/>
    <property type="project" value="TreeGrafter"/>
</dbReference>
<feature type="transmembrane region" description="Helical" evidence="10">
    <location>
        <begin position="895"/>
        <end position="911"/>
    </location>
</feature>
<organism evidence="12 13">
    <name type="scientific">Isosphaera pallida (strain ATCC 43644 / DSM 9630 / IS1B)</name>
    <dbReference type="NCBI Taxonomy" id="575540"/>
    <lineage>
        <taxon>Bacteria</taxon>
        <taxon>Pseudomonadati</taxon>
        <taxon>Planctomycetota</taxon>
        <taxon>Planctomycetia</taxon>
        <taxon>Isosphaerales</taxon>
        <taxon>Isosphaeraceae</taxon>
        <taxon>Isosphaera</taxon>
    </lineage>
</organism>